<evidence type="ECO:0000313" key="1">
    <source>
        <dbReference type="EMBL" id="KKM69671.1"/>
    </source>
</evidence>
<reference evidence="1" key="1">
    <citation type="journal article" date="2015" name="Nature">
        <title>Complex archaea that bridge the gap between prokaryotes and eukaryotes.</title>
        <authorList>
            <person name="Spang A."/>
            <person name="Saw J.H."/>
            <person name="Jorgensen S.L."/>
            <person name="Zaremba-Niedzwiedzka K."/>
            <person name="Martijn J."/>
            <person name="Lind A.E."/>
            <person name="van Eijk R."/>
            <person name="Schleper C."/>
            <person name="Guy L."/>
            <person name="Ettema T.J."/>
        </authorList>
    </citation>
    <scope>NUCLEOTIDE SEQUENCE</scope>
</reference>
<dbReference type="EMBL" id="LAZR01009950">
    <property type="protein sequence ID" value="KKM69671.1"/>
    <property type="molecule type" value="Genomic_DNA"/>
</dbReference>
<sequence length="119" mass="13453">MTRSHFGINRPLSINGPKIDIILNDKDFDITCDTEKIINSNLFRLGRARLRVFEDLTSEGVLFQSLNENTGKPLQIVKSLLRSSGYIHKDGVYYKIVLFDILLCFSRISALGCKGMSIN</sequence>
<protein>
    <submittedName>
        <fullName evidence="1">Uncharacterized protein</fullName>
    </submittedName>
</protein>
<gene>
    <name evidence="1" type="ORF">LCGC14_1448470</name>
</gene>
<comment type="caution">
    <text evidence="1">The sequence shown here is derived from an EMBL/GenBank/DDBJ whole genome shotgun (WGS) entry which is preliminary data.</text>
</comment>
<proteinExistence type="predicted"/>
<accession>A0A0F9K4T1</accession>
<dbReference type="AlphaFoldDB" id="A0A0F9K4T1"/>
<organism evidence="1">
    <name type="scientific">marine sediment metagenome</name>
    <dbReference type="NCBI Taxonomy" id="412755"/>
    <lineage>
        <taxon>unclassified sequences</taxon>
        <taxon>metagenomes</taxon>
        <taxon>ecological metagenomes</taxon>
    </lineage>
</organism>
<name>A0A0F9K4T1_9ZZZZ</name>